<keyword evidence="7 9" id="KW-1133">Transmembrane helix</keyword>
<evidence type="ECO:0000256" key="1">
    <source>
        <dbReference type="ARBA" id="ARBA00004141"/>
    </source>
</evidence>
<dbReference type="GO" id="GO:0140359">
    <property type="term" value="F:ABC-type transporter activity"/>
    <property type="evidence" value="ECO:0007669"/>
    <property type="project" value="InterPro"/>
</dbReference>
<dbReference type="Gene3D" id="3.40.50.300">
    <property type="entry name" value="P-loop containing nucleotide triphosphate hydrolases"/>
    <property type="match status" value="1"/>
</dbReference>
<dbReference type="EMBL" id="KQ981414">
    <property type="protein sequence ID" value="KYN41885.1"/>
    <property type="molecule type" value="Genomic_DNA"/>
</dbReference>
<keyword evidence="12" id="KW-1185">Reference proteome</keyword>
<dbReference type="InterPro" id="IPR043926">
    <property type="entry name" value="ABCG_dom"/>
</dbReference>
<dbReference type="GO" id="GO:0005524">
    <property type="term" value="F:ATP binding"/>
    <property type="evidence" value="ECO:0007669"/>
    <property type="project" value="UniProtKB-KW"/>
</dbReference>
<evidence type="ECO:0000256" key="2">
    <source>
        <dbReference type="ARBA" id="ARBA00005814"/>
    </source>
</evidence>
<reference evidence="11 12" key="1">
    <citation type="submission" date="2016-03" db="EMBL/GenBank/DDBJ databases">
        <title>Trachymyrmex septentrionalis WGS genome.</title>
        <authorList>
            <person name="Nygaard S."/>
            <person name="Hu H."/>
            <person name="Boomsma J."/>
            <person name="Zhang G."/>
        </authorList>
    </citation>
    <scope>NUCLEOTIDE SEQUENCE [LARGE SCALE GENOMIC DNA]</scope>
    <source>
        <strain evidence="11">Tsep2-gDNA-1</strain>
        <tissue evidence="11">Whole body</tissue>
    </source>
</reference>
<evidence type="ECO:0000256" key="5">
    <source>
        <dbReference type="ARBA" id="ARBA00022741"/>
    </source>
</evidence>
<evidence type="ECO:0000256" key="7">
    <source>
        <dbReference type="ARBA" id="ARBA00022989"/>
    </source>
</evidence>
<feature type="transmembrane region" description="Helical" evidence="9">
    <location>
        <begin position="463"/>
        <end position="485"/>
    </location>
</feature>
<evidence type="ECO:0000256" key="8">
    <source>
        <dbReference type="ARBA" id="ARBA00023136"/>
    </source>
</evidence>
<evidence type="ECO:0000256" key="6">
    <source>
        <dbReference type="ARBA" id="ARBA00022840"/>
    </source>
</evidence>
<feature type="domain" description="ABC transporter" evidence="10">
    <location>
        <begin position="55"/>
        <end position="301"/>
    </location>
</feature>
<dbReference type="PROSITE" id="PS50893">
    <property type="entry name" value="ABC_TRANSPORTER_2"/>
    <property type="match status" value="1"/>
</dbReference>
<dbReference type="InterPro" id="IPR003439">
    <property type="entry name" value="ABC_transporter-like_ATP-bd"/>
</dbReference>
<organism evidence="11 12">
    <name type="scientific">Trachymyrmex septentrionalis</name>
    <dbReference type="NCBI Taxonomy" id="34720"/>
    <lineage>
        <taxon>Eukaryota</taxon>
        <taxon>Metazoa</taxon>
        <taxon>Ecdysozoa</taxon>
        <taxon>Arthropoda</taxon>
        <taxon>Hexapoda</taxon>
        <taxon>Insecta</taxon>
        <taxon>Pterygota</taxon>
        <taxon>Neoptera</taxon>
        <taxon>Endopterygota</taxon>
        <taxon>Hymenoptera</taxon>
        <taxon>Apocrita</taxon>
        <taxon>Aculeata</taxon>
        <taxon>Formicoidea</taxon>
        <taxon>Formicidae</taxon>
        <taxon>Myrmicinae</taxon>
        <taxon>Trachymyrmex</taxon>
    </lineage>
</organism>
<feature type="transmembrane region" description="Helical" evidence="9">
    <location>
        <begin position="506"/>
        <end position="531"/>
    </location>
</feature>
<dbReference type="Proteomes" id="UP000078541">
    <property type="component" value="Unassembled WGS sequence"/>
</dbReference>
<dbReference type="Pfam" id="PF01061">
    <property type="entry name" value="ABC2_membrane"/>
    <property type="match status" value="1"/>
</dbReference>
<feature type="transmembrane region" description="Helical" evidence="9">
    <location>
        <begin position="572"/>
        <end position="593"/>
    </location>
</feature>
<dbReference type="AlphaFoldDB" id="A0A151JZG5"/>
<dbReference type="GO" id="GO:0005886">
    <property type="term" value="C:plasma membrane"/>
    <property type="evidence" value="ECO:0007669"/>
    <property type="project" value="TreeGrafter"/>
</dbReference>
<dbReference type="GO" id="GO:0016887">
    <property type="term" value="F:ATP hydrolysis activity"/>
    <property type="evidence" value="ECO:0007669"/>
    <property type="project" value="InterPro"/>
</dbReference>
<proteinExistence type="inferred from homology"/>
<comment type="subcellular location">
    <subcellularLocation>
        <location evidence="1">Membrane</location>
        <topology evidence="1">Multi-pass membrane protein</topology>
    </subcellularLocation>
</comment>
<keyword evidence="4 9" id="KW-0812">Transmembrane</keyword>
<evidence type="ECO:0000259" key="10">
    <source>
        <dbReference type="PROSITE" id="PS50893"/>
    </source>
</evidence>
<keyword evidence="8 9" id="KW-0472">Membrane</keyword>
<evidence type="ECO:0000313" key="11">
    <source>
        <dbReference type="EMBL" id="KYN41885.1"/>
    </source>
</evidence>
<accession>A0A151JZG5</accession>
<comment type="similarity">
    <text evidence="2">Belongs to the ABC transporter superfamily. ABCG family. Eye pigment precursor importer (TC 3.A.1.204) subfamily.</text>
</comment>
<evidence type="ECO:0000256" key="3">
    <source>
        <dbReference type="ARBA" id="ARBA00022448"/>
    </source>
</evidence>
<dbReference type="STRING" id="34720.A0A151JZG5"/>
<feature type="transmembrane region" description="Helical" evidence="9">
    <location>
        <begin position="653"/>
        <end position="677"/>
    </location>
</feature>
<dbReference type="PANTHER" id="PTHR48041:SF61">
    <property type="entry name" value="SD03967P"/>
    <property type="match status" value="1"/>
</dbReference>
<dbReference type="CDD" id="cd03213">
    <property type="entry name" value="ABCG_EPDR"/>
    <property type="match status" value="1"/>
</dbReference>
<feature type="transmembrane region" description="Helical" evidence="9">
    <location>
        <begin position="543"/>
        <end position="565"/>
    </location>
</feature>
<dbReference type="Pfam" id="PF19055">
    <property type="entry name" value="ABC2_membrane_7"/>
    <property type="match status" value="1"/>
</dbReference>
<keyword evidence="6 11" id="KW-0067">ATP-binding</keyword>
<keyword evidence="3" id="KW-0813">Transport</keyword>
<dbReference type="SMART" id="SM00382">
    <property type="entry name" value="AAA"/>
    <property type="match status" value="1"/>
</dbReference>
<gene>
    <name evidence="11" type="ORF">ALC56_03706</name>
</gene>
<dbReference type="InterPro" id="IPR050352">
    <property type="entry name" value="ABCG_transporters"/>
</dbReference>
<dbReference type="InterPro" id="IPR003593">
    <property type="entry name" value="AAA+_ATPase"/>
</dbReference>
<feature type="transmembrane region" description="Helical" evidence="9">
    <location>
        <begin position="429"/>
        <end position="451"/>
    </location>
</feature>
<dbReference type="InterPro" id="IPR013525">
    <property type="entry name" value="ABC2_TM"/>
</dbReference>
<evidence type="ECO:0000313" key="12">
    <source>
        <dbReference type="Proteomes" id="UP000078541"/>
    </source>
</evidence>
<evidence type="ECO:0000256" key="9">
    <source>
        <dbReference type="SAM" id="Phobius"/>
    </source>
</evidence>
<sequence>MTTPTPCSPSRSSLSCCQFDHSSQDDMRDAAIIGNNNYFLQQEKYSFPKRPELDLTFRDIRYRVKEWSIRNFSISEKEILHGVSGEFKSGELVAIMGPSGAGKSTLLNALAGFTVSGVSGEVLINGKIRVPHSERWKRTSCYIQQNSIIRTYITVGEAMTLAAHLKLGYTISSAYKHSQVLELLEMLGLSHCYDTLCGKLSGGQKKRLDIAFELLTNPSVLFLDEPTTGLDSSSCSQCVALMKRLAELERRTVICTIHQPSALLLEMFDSLYVVANGYCIYRGSVSSLLPHLTSIGAHCPPYHNPADFVIEVATGEYGISLDELVAAAETLPTDQKTITLTTSLPEESKVTFFRNFTSITNLTYTLSNRKFSQIRFGHVTNPQSEKKIFRLFQLVVFANRIKEPPPPAGFLTQCYLLYKRQLLSLKRDYSLLMARLLCHLLIGVIFGYLYMGSGYRANVLANYVYLYGSLLLLVYTGKMAVTLAFPLEMKILVREHFNRWYRLAPYYISILLVEIPFQAACAASYLIVSYWLTAQPVETNRIIFFNIVSIAASLTAQAWGFFIGVTTPIKIAVFLGPIIAVLFSIFGFCIRYFDTPQAFRWMFHISYFRASFHSLIYTVYGYDRMDLLCDEFYCHYKKPSTFLKEMEINDISVINNLILVLGIGVLMHLLTASALWCKLNRR</sequence>
<keyword evidence="5" id="KW-0547">Nucleotide-binding</keyword>
<evidence type="ECO:0000256" key="4">
    <source>
        <dbReference type="ARBA" id="ARBA00022692"/>
    </source>
</evidence>
<name>A0A151JZG5_9HYME</name>
<dbReference type="SUPFAM" id="SSF52540">
    <property type="entry name" value="P-loop containing nucleoside triphosphate hydrolases"/>
    <property type="match status" value="1"/>
</dbReference>
<dbReference type="Pfam" id="PF00005">
    <property type="entry name" value="ABC_tran"/>
    <property type="match status" value="1"/>
</dbReference>
<protein>
    <submittedName>
        <fullName evidence="11">ATP-binding cassette sub-family G member 1</fullName>
    </submittedName>
</protein>
<dbReference type="PANTHER" id="PTHR48041">
    <property type="entry name" value="ABC TRANSPORTER G FAMILY MEMBER 28"/>
    <property type="match status" value="1"/>
</dbReference>
<dbReference type="InterPro" id="IPR027417">
    <property type="entry name" value="P-loop_NTPase"/>
</dbReference>
<dbReference type="FunFam" id="3.40.50.300:FF:001077">
    <property type="entry name" value="Uncharacterized protein, isoform A"/>
    <property type="match status" value="1"/>
</dbReference>